<dbReference type="KEGG" id="vpy:HZI73_04795"/>
<organism evidence="1 2">
    <name type="scientific">Vallitalea pronyensis</name>
    <dbReference type="NCBI Taxonomy" id="1348613"/>
    <lineage>
        <taxon>Bacteria</taxon>
        <taxon>Bacillati</taxon>
        <taxon>Bacillota</taxon>
        <taxon>Clostridia</taxon>
        <taxon>Lachnospirales</taxon>
        <taxon>Vallitaleaceae</taxon>
        <taxon>Vallitalea</taxon>
    </lineage>
</organism>
<keyword evidence="2" id="KW-1185">Reference proteome</keyword>
<evidence type="ECO:0008006" key="3">
    <source>
        <dbReference type="Google" id="ProtNLM"/>
    </source>
</evidence>
<evidence type="ECO:0000313" key="1">
    <source>
        <dbReference type="EMBL" id="QUI21651.1"/>
    </source>
</evidence>
<gene>
    <name evidence="1" type="ORF">HZI73_04795</name>
</gene>
<name>A0A8J8MHJ5_9FIRM</name>
<sequence>MTIMNMPSITKNELGIGVEWDPSDNYELTHEEWDITYERLDFMRVRFIRCMYNADYYCKGFDQDNNPIYDWQSRQMKNIENILTYCEEKNVSVIVGEWSKPKSLGITSSCDPRWIRMIVDFLEHMLPKYTCIKIYNFINEPDGEWGIDDNEDPYEIWKKGITCLSNALKKRHLRDRILLTGPDVWYHIDWIDKIIEDIPETIDIYNVHHYASDNSIINGEIEKFVKKKRELIHHQDTPSKAFYMGEAGLVTGKDAYYDQQHRVKNFDYGVYMADYIIQSMRGGQTGIIMWMLDDIMHNAPNTCPEDNMFKVWGFWSSFSKEETPLRPWYYPVALLSRYFPAGCQIHHMTMGGIGVRAVCGIVEKGDCMDYTLAFVTHEKEEQVLDVALPHTNKTTLSHYHYFESSRPTDEQGFPVPVAVLKDVKDKVTIQLPSNGMVLLTTMT</sequence>
<proteinExistence type="predicted"/>
<dbReference type="RefSeq" id="WP_212697121.1">
    <property type="nucleotide sequence ID" value="NZ_CP058649.1"/>
</dbReference>
<dbReference type="InterPro" id="IPR017853">
    <property type="entry name" value="GH"/>
</dbReference>
<dbReference type="SUPFAM" id="SSF51445">
    <property type="entry name" value="(Trans)glycosidases"/>
    <property type="match status" value="1"/>
</dbReference>
<dbReference type="EMBL" id="CP058649">
    <property type="protein sequence ID" value="QUI21651.1"/>
    <property type="molecule type" value="Genomic_DNA"/>
</dbReference>
<dbReference type="AlphaFoldDB" id="A0A8J8MHJ5"/>
<dbReference type="Gene3D" id="3.20.20.80">
    <property type="entry name" value="Glycosidases"/>
    <property type="match status" value="1"/>
</dbReference>
<dbReference type="Proteomes" id="UP000683246">
    <property type="component" value="Chromosome"/>
</dbReference>
<protein>
    <recommendedName>
        <fullName evidence="3">Glycoside hydrolase family 5 domain-containing protein</fullName>
    </recommendedName>
</protein>
<evidence type="ECO:0000313" key="2">
    <source>
        <dbReference type="Proteomes" id="UP000683246"/>
    </source>
</evidence>
<reference evidence="1" key="1">
    <citation type="submission" date="2020-07" db="EMBL/GenBank/DDBJ databases">
        <title>Vallitalea pronyensis genome.</title>
        <authorList>
            <person name="Postec A."/>
        </authorList>
    </citation>
    <scope>NUCLEOTIDE SEQUENCE</scope>
    <source>
        <strain evidence="1">FatNI3</strain>
    </source>
</reference>
<accession>A0A8J8MHJ5</accession>